<dbReference type="InterPro" id="IPR049899">
    <property type="entry name" value="Znf_C2HC_C3H"/>
</dbReference>
<evidence type="ECO:0000256" key="5">
    <source>
        <dbReference type="PROSITE-ProRule" id="PRU01371"/>
    </source>
</evidence>
<dbReference type="PANTHER" id="PTHR13555:SF36">
    <property type="entry name" value="ZINC FINGER C2HC DOMAIN-CONTAINING PROTEIN 1B"/>
    <property type="match status" value="1"/>
</dbReference>
<keyword evidence="4" id="KW-0862">Zinc</keyword>
<evidence type="ECO:0000313" key="9">
    <source>
        <dbReference type="Proteomes" id="UP000009022"/>
    </source>
</evidence>
<dbReference type="Pfam" id="PF13913">
    <property type="entry name" value="zf-C2HC_2"/>
    <property type="match status" value="2"/>
</dbReference>
<dbReference type="RefSeq" id="XP_002114501.1">
    <property type="nucleotide sequence ID" value="XM_002114465.1"/>
</dbReference>
<evidence type="ECO:0000256" key="2">
    <source>
        <dbReference type="ARBA" id="ARBA00022737"/>
    </source>
</evidence>
<dbReference type="PhylomeDB" id="B3S1Z1"/>
<evidence type="ECO:0000313" key="8">
    <source>
        <dbReference type="EMBL" id="EDV23591.1"/>
    </source>
</evidence>
<evidence type="ECO:0000256" key="3">
    <source>
        <dbReference type="ARBA" id="ARBA00022771"/>
    </source>
</evidence>
<accession>B3S1Z1</accession>
<feature type="compositionally biased region" description="Polar residues" evidence="6">
    <location>
        <begin position="203"/>
        <end position="223"/>
    </location>
</feature>
<name>B3S1Z1_TRIAD</name>
<evidence type="ECO:0000256" key="1">
    <source>
        <dbReference type="ARBA" id="ARBA00022723"/>
    </source>
</evidence>
<keyword evidence="2" id="KW-0677">Repeat</keyword>
<dbReference type="eggNOG" id="KOG3940">
    <property type="taxonomic scope" value="Eukaryota"/>
</dbReference>
<feature type="compositionally biased region" description="Polar residues" evidence="6">
    <location>
        <begin position="261"/>
        <end position="277"/>
    </location>
</feature>
<dbReference type="GeneID" id="6755398"/>
<feature type="compositionally biased region" description="Polar residues" evidence="6">
    <location>
        <begin position="171"/>
        <end position="194"/>
    </location>
</feature>
<feature type="domain" description="C2HC/C3H-type" evidence="7">
    <location>
        <begin position="119"/>
        <end position="148"/>
    </location>
</feature>
<feature type="region of interest" description="Disordered" evidence="6">
    <location>
        <begin position="291"/>
        <end position="315"/>
    </location>
</feature>
<feature type="domain" description="C2HC/C3H-type" evidence="7">
    <location>
        <begin position="12"/>
        <end position="41"/>
    </location>
</feature>
<dbReference type="HOGENOM" id="CLU_855170_0_0_1"/>
<evidence type="ECO:0000256" key="6">
    <source>
        <dbReference type="SAM" id="MobiDB-lite"/>
    </source>
</evidence>
<protein>
    <recommendedName>
        <fullName evidence="7">C2HC/C3H-type domain-containing protein</fullName>
    </recommendedName>
</protein>
<keyword evidence="9" id="KW-1185">Reference proteome</keyword>
<sequence length="353" mass="39348">MDEEIEDYDPSEFAPCSHCGRTFNPDVLARHEKICQKSANKKRKVFNSFNQRMLGTDINKTQALKALKETDKKDKPKGGNWKQKHEDFLSTIRSARKVTQAVKEGKPLPPPPPSKIDPSLVQCPYCQRRFNPDSAERHIKFCKEQSQRVPRNSAKQQLNKRTQYKPPMPKGSSSKQMSTPISATSRNALTSRANIDQVDRKPSSGSAKNHDQFASSSIPSKKTMTIGGKSTGSYGLKAPSTGIKKPSYGYHRTTSGDENSRSGNSASKISFSNKGGIQVNRNKQRYLSFSQNRTIPKGTFNGSRQNKDTYDTSTSSALSQAKPKFCHECGTKYPVQNAKFCCECGVKRLHINT</sequence>
<dbReference type="PROSITE" id="PS52027">
    <property type="entry name" value="ZF_C2HC_C3H"/>
    <property type="match status" value="2"/>
</dbReference>
<dbReference type="AlphaFoldDB" id="B3S1Z1"/>
<reference evidence="8 9" key="1">
    <citation type="journal article" date="2008" name="Nature">
        <title>The Trichoplax genome and the nature of placozoans.</title>
        <authorList>
            <person name="Srivastava M."/>
            <person name="Begovic E."/>
            <person name="Chapman J."/>
            <person name="Putnam N.H."/>
            <person name="Hellsten U."/>
            <person name="Kawashima T."/>
            <person name="Kuo A."/>
            <person name="Mitros T."/>
            <person name="Salamov A."/>
            <person name="Carpenter M.L."/>
            <person name="Signorovitch A.Y."/>
            <person name="Moreno M.A."/>
            <person name="Kamm K."/>
            <person name="Grimwood J."/>
            <person name="Schmutz J."/>
            <person name="Shapiro H."/>
            <person name="Grigoriev I.V."/>
            <person name="Buss L.W."/>
            <person name="Schierwater B."/>
            <person name="Dellaporta S.L."/>
            <person name="Rokhsar D.S."/>
        </authorList>
    </citation>
    <scope>NUCLEOTIDE SEQUENCE [LARGE SCALE GENOMIC DNA]</scope>
    <source>
        <strain evidence="8 9">Grell-BS-1999</strain>
    </source>
</reference>
<dbReference type="Gene3D" id="3.30.160.60">
    <property type="entry name" value="Classic Zinc Finger"/>
    <property type="match status" value="2"/>
</dbReference>
<keyword evidence="1" id="KW-0479">Metal-binding</keyword>
<feature type="compositionally biased region" description="Polar residues" evidence="6">
    <location>
        <begin position="147"/>
        <end position="161"/>
    </location>
</feature>
<dbReference type="PANTHER" id="PTHR13555">
    <property type="entry name" value="C2H2 ZINC FINGER CGI-62-RELATED"/>
    <property type="match status" value="1"/>
</dbReference>
<dbReference type="OMA" id="ARHEQIC"/>
<gene>
    <name evidence="8" type="ORF">TRIADDRAFT_58389</name>
</gene>
<dbReference type="EMBL" id="DS985247">
    <property type="protein sequence ID" value="EDV23591.1"/>
    <property type="molecule type" value="Genomic_DNA"/>
</dbReference>
<feature type="compositionally biased region" description="Polar residues" evidence="6">
    <location>
        <begin position="291"/>
        <end position="304"/>
    </location>
</feature>
<feature type="region of interest" description="Disordered" evidence="6">
    <location>
        <begin position="142"/>
        <end position="277"/>
    </location>
</feature>
<evidence type="ECO:0000259" key="7">
    <source>
        <dbReference type="PROSITE" id="PS52027"/>
    </source>
</evidence>
<dbReference type="KEGG" id="tad:TRIADDRAFT_58389"/>
<dbReference type="GO" id="GO:0008270">
    <property type="term" value="F:zinc ion binding"/>
    <property type="evidence" value="ECO:0007669"/>
    <property type="project" value="UniProtKB-KW"/>
</dbReference>
<dbReference type="CTD" id="6755398"/>
<dbReference type="InParanoid" id="B3S1Z1"/>
<proteinExistence type="predicted"/>
<dbReference type="Proteomes" id="UP000009022">
    <property type="component" value="Unassembled WGS sequence"/>
</dbReference>
<organism evidence="8 9">
    <name type="scientific">Trichoplax adhaerens</name>
    <name type="common">Trichoplax reptans</name>
    <dbReference type="NCBI Taxonomy" id="10228"/>
    <lineage>
        <taxon>Eukaryota</taxon>
        <taxon>Metazoa</taxon>
        <taxon>Placozoa</taxon>
        <taxon>Uniplacotomia</taxon>
        <taxon>Trichoplacea</taxon>
        <taxon>Trichoplacidae</taxon>
        <taxon>Trichoplax</taxon>
    </lineage>
</organism>
<dbReference type="OrthoDB" id="10066537at2759"/>
<evidence type="ECO:0000256" key="4">
    <source>
        <dbReference type="ARBA" id="ARBA00022833"/>
    </source>
</evidence>
<dbReference type="InterPro" id="IPR026319">
    <property type="entry name" value="ZC2HC1A/B-like"/>
</dbReference>
<keyword evidence="3 5" id="KW-0863">Zinc-finger</keyword>